<dbReference type="RefSeq" id="WP_263722033.1">
    <property type="nucleotide sequence ID" value="NZ_JAOWLA010000010.1"/>
</dbReference>
<organism evidence="6 7">
    <name type="scientific">Albidovulum sediminicola</name>
    <dbReference type="NCBI Taxonomy" id="2984331"/>
    <lineage>
        <taxon>Bacteria</taxon>
        <taxon>Pseudomonadati</taxon>
        <taxon>Pseudomonadota</taxon>
        <taxon>Alphaproteobacteria</taxon>
        <taxon>Rhodobacterales</taxon>
        <taxon>Paracoccaceae</taxon>
        <taxon>Albidovulum</taxon>
    </lineage>
</organism>
<evidence type="ECO:0000313" key="6">
    <source>
        <dbReference type="EMBL" id="MCV2865414.1"/>
    </source>
</evidence>
<protein>
    <submittedName>
        <fullName evidence="6">LysR family transcriptional regulator</fullName>
    </submittedName>
</protein>
<dbReference type="InterPro" id="IPR000847">
    <property type="entry name" value="LysR_HTH_N"/>
</dbReference>
<dbReference type="PANTHER" id="PTHR30537">
    <property type="entry name" value="HTH-TYPE TRANSCRIPTIONAL REGULATOR"/>
    <property type="match status" value="1"/>
</dbReference>
<evidence type="ECO:0000256" key="4">
    <source>
        <dbReference type="ARBA" id="ARBA00023163"/>
    </source>
</evidence>
<dbReference type="InterPro" id="IPR005119">
    <property type="entry name" value="LysR_subst-bd"/>
</dbReference>
<keyword evidence="2" id="KW-0805">Transcription regulation</keyword>
<evidence type="ECO:0000259" key="5">
    <source>
        <dbReference type="PROSITE" id="PS50931"/>
    </source>
</evidence>
<dbReference type="Pfam" id="PF00126">
    <property type="entry name" value="HTH_1"/>
    <property type="match status" value="1"/>
</dbReference>
<keyword evidence="7" id="KW-1185">Reference proteome</keyword>
<dbReference type="PANTHER" id="PTHR30537:SF79">
    <property type="entry name" value="TRANSCRIPTIONAL REGULATOR-RELATED"/>
    <property type="match status" value="1"/>
</dbReference>
<evidence type="ECO:0000256" key="1">
    <source>
        <dbReference type="ARBA" id="ARBA00009437"/>
    </source>
</evidence>
<keyword evidence="3" id="KW-0238">DNA-binding</keyword>
<proteinExistence type="inferred from homology"/>
<dbReference type="InterPro" id="IPR058163">
    <property type="entry name" value="LysR-type_TF_proteobact-type"/>
</dbReference>
<evidence type="ECO:0000256" key="3">
    <source>
        <dbReference type="ARBA" id="ARBA00023125"/>
    </source>
</evidence>
<reference evidence="6 7" key="1">
    <citation type="submission" date="2022-10" db="EMBL/GenBank/DDBJ databases">
        <title>Defluviimonas sp. nov., isolated from ocean surface water.</title>
        <authorList>
            <person name="He W."/>
            <person name="Wang L."/>
            <person name="Zhang D.-F."/>
        </authorList>
    </citation>
    <scope>NUCLEOTIDE SEQUENCE [LARGE SCALE GENOMIC DNA]</scope>
    <source>
        <strain evidence="6 7">WL0075</strain>
    </source>
</reference>
<dbReference type="Gene3D" id="3.40.190.10">
    <property type="entry name" value="Periplasmic binding protein-like II"/>
    <property type="match status" value="2"/>
</dbReference>
<dbReference type="InterPro" id="IPR036388">
    <property type="entry name" value="WH-like_DNA-bd_sf"/>
</dbReference>
<dbReference type="PROSITE" id="PS50931">
    <property type="entry name" value="HTH_LYSR"/>
    <property type="match status" value="1"/>
</dbReference>
<dbReference type="SUPFAM" id="SSF46785">
    <property type="entry name" value="Winged helix' DNA-binding domain"/>
    <property type="match status" value="1"/>
</dbReference>
<dbReference type="Proteomes" id="UP001652503">
    <property type="component" value="Unassembled WGS sequence"/>
</dbReference>
<dbReference type="InterPro" id="IPR036390">
    <property type="entry name" value="WH_DNA-bd_sf"/>
</dbReference>
<gene>
    <name evidence="6" type="ORF">OE647_11830</name>
</gene>
<feature type="domain" description="HTH lysR-type" evidence="5">
    <location>
        <begin position="7"/>
        <end position="64"/>
    </location>
</feature>
<keyword evidence="4" id="KW-0804">Transcription</keyword>
<dbReference type="EMBL" id="JAOWLA010000010">
    <property type="protein sequence ID" value="MCV2865414.1"/>
    <property type="molecule type" value="Genomic_DNA"/>
</dbReference>
<dbReference type="SUPFAM" id="SSF53850">
    <property type="entry name" value="Periplasmic binding protein-like II"/>
    <property type="match status" value="1"/>
</dbReference>
<evidence type="ECO:0000256" key="2">
    <source>
        <dbReference type="ARBA" id="ARBA00023015"/>
    </source>
</evidence>
<dbReference type="Pfam" id="PF03466">
    <property type="entry name" value="LysR_substrate"/>
    <property type="match status" value="1"/>
</dbReference>
<sequence>MERTRIPSLNWLRVFEAAARTESFARAAAELNMSAPAVSQQVKALETHLGTALFIRHAHAVRLTEAGRAYLPSVQASLVSLETSTAGLFGRAREERLYVQAVHIFAQGVLAPLYTDFTTRHPDIALMLTTGNAVGDFIHAFSDLKIIFGAPSAFGPAHDRLIGETLYPVARPEIAATIRTPADLLSHPLLEVATHRAGWPHVFETLRILGAGARFRMVDSTVMAAALAGQGAGVALARAPASDPIMAAQGLVPCLPGVAVPGLEFYHLVYPDAGTLRRPARAFRAWLIDRMADYAARSILVDR</sequence>
<name>A0ABT2Z2P6_9RHOB</name>
<comment type="similarity">
    <text evidence="1">Belongs to the LysR transcriptional regulatory family.</text>
</comment>
<dbReference type="PRINTS" id="PR00039">
    <property type="entry name" value="HTHLYSR"/>
</dbReference>
<comment type="caution">
    <text evidence="6">The sequence shown here is derived from an EMBL/GenBank/DDBJ whole genome shotgun (WGS) entry which is preliminary data.</text>
</comment>
<dbReference type="Gene3D" id="1.10.10.10">
    <property type="entry name" value="Winged helix-like DNA-binding domain superfamily/Winged helix DNA-binding domain"/>
    <property type="match status" value="1"/>
</dbReference>
<evidence type="ECO:0000313" key="7">
    <source>
        <dbReference type="Proteomes" id="UP001652503"/>
    </source>
</evidence>
<accession>A0ABT2Z2P6</accession>